<proteinExistence type="predicted"/>
<dbReference type="ExpressionAtlas" id="A0A1P8BGB6">
    <property type="expression patterns" value="baseline"/>
</dbReference>
<dbReference type="PROSITE" id="PS51257">
    <property type="entry name" value="PROKAR_LIPOPROTEIN"/>
    <property type="match status" value="1"/>
</dbReference>
<dbReference type="TAIR" id="AT5G18937"/>
<dbReference type="KEGG" id="ath:AT5G18937"/>
<reference evidence="4 5" key="1">
    <citation type="journal article" date="2000" name="Nature">
        <title>Sequence and analysis of chromosome 5 of the plant Arabidopsis thaliana.</title>
        <authorList>
            <consortium name="Kazusa DNA Research Institute"/>
            <consortium name="Cold Spring Harbor and Washington University in St Louis Sequencing Consortium"/>
            <consortium name="European Union Arabidopsis Genome Sequencing Consortium"/>
            <person name="Tabata S."/>
            <person name="Kaneko T."/>
            <person name="Nakamura Y."/>
            <person name="Kotani H."/>
            <person name="Kato T."/>
            <person name="Asamizu E."/>
            <person name="Miyajima N."/>
            <person name="Sasamoto S."/>
            <person name="Kimura T."/>
            <person name="Hosouchi T."/>
            <person name="Kawashima K."/>
            <person name="Kohara M."/>
            <person name="Matsumoto M."/>
            <person name="Matsuno A."/>
            <person name="Muraki A."/>
            <person name="Nakayama S."/>
            <person name="Nakazaki N."/>
            <person name="Naruo K."/>
            <person name="Okumura S."/>
            <person name="Shinpo S."/>
            <person name="Takeuchi C."/>
            <person name="Wada T."/>
            <person name="Watanabe A."/>
            <person name="Yamada M."/>
            <person name="Yasuda M."/>
            <person name="Sato S."/>
            <person name="de la Bastide M."/>
            <person name="Huang E."/>
            <person name="Spiegel L."/>
            <person name="Gnoj L."/>
            <person name="O'Shaughnessy A."/>
            <person name="Preston R."/>
            <person name="Habermann K."/>
            <person name="Murray J."/>
            <person name="Johnson D."/>
            <person name="Rohlfing T."/>
            <person name="Nelson J."/>
            <person name="Stoneking T."/>
            <person name="Pepin K."/>
            <person name="Spieth J."/>
            <person name="Sekhon M."/>
            <person name="Armstrong J."/>
            <person name="Becker M."/>
            <person name="Belter E."/>
            <person name="Cordum H."/>
            <person name="Cordes M."/>
            <person name="Courtney L."/>
            <person name="Courtney W."/>
            <person name="Dante M."/>
            <person name="Du H."/>
            <person name="Edwards J."/>
            <person name="Fryman J."/>
            <person name="Haakensen B."/>
            <person name="Lamar E."/>
            <person name="Latreille P."/>
            <person name="Leonard S."/>
            <person name="Meyer R."/>
            <person name="Mulvaney E."/>
            <person name="Ozersky P."/>
            <person name="Riley A."/>
            <person name="Strowmatt C."/>
            <person name="Wagner-McPherson C."/>
            <person name="Wollam A."/>
            <person name="Yoakum M."/>
            <person name="Bell M."/>
            <person name="Dedhia N."/>
            <person name="Parnell L."/>
            <person name="Shah R."/>
            <person name="Rodriguez M."/>
            <person name="See L.H."/>
            <person name="Vil D."/>
            <person name="Baker J."/>
            <person name="Kirchoff K."/>
            <person name="Toth K."/>
            <person name="King L."/>
            <person name="Bahret A."/>
            <person name="Miller B."/>
            <person name="Marra M."/>
            <person name="Martienssen R."/>
            <person name="McCombie W.R."/>
            <person name="Wilson R.K."/>
            <person name="Murphy G."/>
            <person name="Bancroft I."/>
            <person name="Volckaert G."/>
            <person name="Wambutt R."/>
            <person name="Dusterhoft A."/>
            <person name="Stiekema W."/>
            <person name="Pohl T."/>
            <person name="Entian K.D."/>
            <person name="Terryn N."/>
            <person name="Hartley N."/>
            <person name="Bent E."/>
            <person name="Johnson S."/>
            <person name="Langham S.A."/>
            <person name="McCullagh B."/>
            <person name="Robben J."/>
            <person name="Grymonprez B."/>
            <person name="Zimmermann W."/>
            <person name="Ramsperger U."/>
            <person name="Wedler H."/>
            <person name="Balke K."/>
            <person name="Wedler E."/>
            <person name="Peters S."/>
            <person name="van Staveren M."/>
            <person name="Dirkse W."/>
            <person name="Mooijman P."/>
            <person name="Lankhorst R.K."/>
            <person name="Weitzenegger T."/>
            <person name="Bothe G."/>
            <person name="Rose M."/>
            <person name="Hauf J."/>
            <person name="Berneiser S."/>
            <person name="Hempel S."/>
            <person name="Feldpausch M."/>
            <person name="Lamberth S."/>
            <person name="Villarroel R."/>
            <person name="Gielen J."/>
            <person name="Ardiles W."/>
            <person name="Bents O."/>
            <person name="Lemcke K."/>
            <person name="Kolesov G."/>
            <person name="Mayer K."/>
            <person name="Rudd S."/>
            <person name="Schoof H."/>
            <person name="Schueller C."/>
            <person name="Zaccaria P."/>
            <person name="Mewes H.W."/>
            <person name="Bevan M."/>
            <person name="Fransz P."/>
        </authorList>
    </citation>
    <scope>NUCLEOTIDE SEQUENCE [LARGE SCALE GENOMIC DNA]</scope>
    <source>
        <strain evidence="5">cv. Columbia</strain>
    </source>
</reference>
<feature type="chain" id="PRO_5010286226" evidence="2">
    <location>
        <begin position="24"/>
        <end position="167"/>
    </location>
</feature>
<evidence type="ECO:0000313" key="3">
    <source>
        <dbReference type="Araport" id="AT5G18937"/>
    </source>
</evidence>
<dbReference type="Proteomes" id="UP000006548">
    <property type="component" value="Chromosome 5"/>
</dbReference>
<reference evidence="5" key="2">
    <citation type="journal article" date="2017" name="Plant J.">
        <title>Araport11: a complete reannotation of the Arabidopsis thaliana reference genome.</title>
        <authorList>
            <person name="Cheng C.Y."/>
            <person name="Krishnakumar V."/>
            <person name="Chan A.P."/>
            <person name="Thibaud-Nissen F."/>
            <person name="Schobel S."/>
            <person name="Town C.D."/>
        </authorList>
    </citation>
    <scope>GENOME REANNOTATION</scope>
    <source>
        <strain evidence="5">cv. Columbia</strain>
    </source>
</reference>
<evidence type="ECO:0000256" key="1">
    <source>
        <dbReference type="SAM" id="Phobius"/>
    </source>
</evidence>
<dbReference type="EMBL" id="CP002688">
    <property type="protein sequence ID" value="ANM70649.1"/>
    <property type="molecule type" value="Genomic_DNA"/>
</dbReference>
<evidence type="ECO:0000313" key="4">
    <source>
        <dbReference type="EMBL" id="ANM70649.1"/>
    </source>
</evidence>
<dbReference type="InParanoid" id="A0A1P8BGB6"/>
<feature type="transmembrane region" description="Helical" evidence="1">
    <location>
        <begin position="57"/>
        <end position="77"/>
    </location>
</feature>
<dbReference type="Araport" id="AT5G18937"/>
<evidence type="ECO:0000313" key="5">
    <source>
        <dbReference type="Proteomes" id="UP000006548"/>
    </source>
</evidence>
<dbReference type="RefSeq" id="NP_001332240.1">
    <property type="nucleotide sequence ID" value="NM_001343576.1"/>
</dbReference>
<sequence>MKPSSLSSTIAFLLFALISAASCRFLRRRPVAGGFRSIGTDLLALVWRIFRFVSRDDFCFVEVARGIFAVVGLWWWVLVELVPEPCLSLRLLSPCFSHQFPFGLPHFFSELSPTFVVFSHDEDASVITVAPGGLFEFIPVWLACWVMKFLVLGYASGDIFVFLRLYL</sequence>
<keyword evidence="1" id="KW-1133">Transmembrane helix</keyword>
<dbReference type="AlphaFoldDB" id="A0A1P8BGB6"/>
<evidence type="ECO:0000256" key="2">
    <source>
        <dbReference type="SAM" id="SignalP"/>
    </source>
</evidence>
<name>A0A1P8BGB6_ARATH</name>
<feature type="signal peptide" evidence="2">
    <location>
        <begin position="1"/>
        <end position="23"/>
    </location>
</feature>
<organism evidence="4 5">
    <name type="scientific">Arabidopsis thaliana</name>
    <name type="common">Mouse-ear cress</name>
    <dbReference type="NCBI Taxonomy" id="3702"/>
    <lineage>
        <taxon>Eukaryota</taxon>
        <taxon>Viridiplantae</taxon>
        <taxon>Streptophyta</taxon>
        <taxon>Embryophyta</taxon>
        <taxon>Tracheophyta</taxon>
        <taxon>Spermatophyta</taxon>
        <taxon>Magnoliopsida</taxon>
        <taxon>eudicotyledons</taxon>
        <taxon>Gunneridae</taxon>
        <taxon>Pentapetalae</taxon>
        <taxon>rosids</taxon>
        <taxon>malvids</taxon>
        <taxon>Brassicales</taxon>
        <taxon>Brassicaceae</taxon>
        <taxon>Camelineae</taxon>
        <taxon>Arabidopsis</taxon>
    </lineage>
</organism>
<dbReference type="GeneID" id="28721177"/>
<keyword evidence="2" id="KW-0732">Signal</keyword>
<keyword evidence="5" id="KW-1185">Reference proteome</keyword>
<keyword evidence="1 4" id="KW-0812">Transmembrane</keyword>
<accession>A0A1P8BGB6</accession>
<protein>
    <submittedName>
        <fullName evidence="4">Transmembrane protein</fullName>
    </submittedName>
</protein>
<feature type="transmembrane region" description="Helical" evidence="1">
    <location>
        <begin position="140"/>
        <end position="163"/>
    </location>
</feature>
<gene>
    <name evidence="3 4" type="ordered locus">At5g18937</name>
</gene>
<keyword evidence="1" id="KW-0472">Membrane</keyword>